<sequence>MSTTTDLRPRMARSGSRAPRRARRAERAERPEGVARMEISAGRPARGRPLLRRLVKGVVLLSGLCVLTVLAGFLAFLTQIAAREPVQVKAADAIVVLTGGASRIADGVTLLAEGRGRRLLITGVNPITTPGELRRTLPNGETLISCCVDLGHKALNTRGNAIEAAEWTRSQNFRSLVVVTSAWHMPRALVELNHSLPDVELVAYPVVTSRMETERWWRDPATVKLLFKEYLKYMMAKAQIRPAQAVAEVEAPRLRASAEARRAP</sequence>
<evidence type="ECO:0000259" key="3">
    <source>
        <dbReference type="Pfam" id="PF02698"/>
    </source>
</evidence>
<accession>A0ABU0L8Q5</accession>
<name>A0ABU0L8Q5_XANAG</name>
<evidence type="ECO:0000313" key="4">
    <source>
        <dbReference type="EMBL" id="MDQ0503519.1"/>
    </source>
</evidence>
<proteinExistence type="predicted"/>
<evidence type="ECO:0000256" key="2">
    <source>
        <dbReference type="SAM" id="Phobius"/>
    </source>
</evidence>
<dbReference type="PANTHER" id="PTHR30336">
    <property type="entry name" value="INNER MEMBRANE PROTEIN, PROBABLE PERMEASE"/>
    <property type="match status" value="1"/>
</dbReference>
<dbReference type="RefSeq" id="WP_237344168.1">
    <property type="nucleotide sequence ID" value="NZ_JABWGX010000003.1"/>
</dbReference>
<dbReference type="CDD" id="cd06259">
    <property type="entry name" value="YdcF-like"/>
    <property type="match status" value="1"/>
</dbReference>
<feature type="domain" description="DUF218" evidence="3">
    <location>
        <begin position="92"/>
        <end position="231"/>
    </location>
</feature>
<dbReference type="Proteomes" id="UP001241747">
    <property type="component" value="Unassembled WGS sequence"/>
</dbReference>
<evidence type="ECO:0000313" key="5">
    <source>
        <dbReference type="Proteomes" id="UP001241747"/>
    </source>
</evidence>
<feature type="region of interest" description="Disordered" evidence="1">
    <location>
        <begin position="1"/>
        <end position="35"/>
    </location>
</feature>
<keyword evidence="2" id="KW-0472">Membrane</keyword>
<dbReference type="Pfam" id="PF02698">
    <property type="entry name" value="DUF218"/>
    <property type="match status" value="1"/>
</dbReference>
<keyword evidence="2" id="KW-1133">Transmembrane helix</keyword>
<protein>
    <submittedName>
        <fullName evidence="4">Uncharacterized SAM-binding protein YcdF (DUF218 family)</fullName>
    </submittedName>
</protein>
<keyword evidence="5" id="KW-1185">Reference proteome</keyword>
<keyword evidence="2" id="KW-0812">Transmembrane</keyword>
<dbReference type="InterPro" id="IPR003848">
    <property type="entry name" value="DUF218"/>
</dbReference>
<organism evidence="4 5">
    <name type="scientific">Xanthobacter agilis</name>
    <dbReference type="NCBI Taxonomy" id="47492"/>
    <lineage>
        <taxon>Bacteria</taxon>
        <taxon>Pseudomonadati</taxon>
        <taxon>Pseudomonadota</taxon>
        <taxon>Alphaproteobacteria</taxon>
        <taxon>Hyphomicrobiales</taxon>
        <taxon>Xanthobacteraceae</taxon>
        <taxon>Xanthobacter</taxon>
    </lineage>
</organism>
<feature type="compositionally biased region" description="Basic and acidic residues" evidence="1">
    <location>
        <begin position="25"/>
        <end position="35"/>
    </location>
</feature>
<dbReference type="EMBL" id="JAUSVY010000001">
    <property type="protein sequence ID" value="MDQ0503519.1"/>
    <property type="molecule type" value="Genomic_DNA"/>
</dbReference>
<feature type="transmembrane region" description="Helical" evidence="2">
    <location>
        <begin position="54"/>
        <end position="77"/>
    </location>
</feature>
<dbReference type="InterPro" id="IPR051599">
    <property type="entry name" value="Cell_Envelope_Assoc"/>
</dbReference>
<dbReference type="PANTHER" id="PTHR30336:SF4">
    <property type="entry name" value="ENVELOPE BIOGENESIS FACTOR ELYC"/>
    <property type="match status" value="1"/>
</dbReference>
<reference evidence="4 5" key="1">
    <citation type="submission" date="2023-07" db="EMBL/GenBank/DDBJ databases">
        <title>Genomic Encyclopedia of Type Strains, Phase IV (KMG-IV): sequencing the most valuable type-strain genomes for metagenomic binning, comparative biology and taxonomic classification.</title>
        <authorList>
            <person name="Goeker M."/>
        </authorList>
    </citation>
    <scope>NUCLEOTIDE SEQUENCE [LARGE SCALE GENOMIC DNA]</scope>
    <source>
        <strain evidence="4 5">DSM 3770</strain>
    </source>
</reference>
<evidence type="ECO:0000256" key="1">
    <source>
        <dbReference type="SAM" id="MobiDB-lite"/>
    </source>
</evidence>
<comment type="caution">
    <text evidence="4">The sequence shown here is derived from an EMBL/GenBank/DDBJ whole genome shotgun (WGS) entry which is preliminary data.</text>
</comment>
<gene>
    <name evidence="4" type="ORF">QOZ94_000289</name>
</gene>